<dbReference type="EMBL" id="JACASE010000001">
    <property type="protein sequence ID" value="KAF6505988.1"/>
    <property type="molecule type" value="Genomic_DNA"/>
</dbReference>
<comment type="caution">
    <text evidence="1">The sequence shown here is derived from an EMBL/GenBank/DDBJ whole genome shotgun (WGS) entry which is preliminary data.</text>
</comment>
<gene>
    <name evidence="1" type="ORF">HJG63_007856</name>
</gene>
<organism evidence="1 2">
    <name type="scientific">Rousettus aegyptiacus</name>
    <name type="common">Egyptian fruit bat</name>
    <name type="synonym">Pteropus aegyptiacus</name>
    <dbReference type="NCBI Taxonomy" id="9407"/>
    <lineage>
        <taxon>Eukaryota</taxon>
        <taxon>Metazoa</taxon>
        <taxon>Chordata</taxon>
        <taxon>Craniata</taxon>
        <taxon>Vertebrata</taxon>
        <taxon>Euteleostomi</taxon>
        <taxon>Mammalia</taxon>
        <taxon>Eutheria</taxon>
        <taxon>Laurasiatheria</taxon>
        <taxon>Chiroptera</taxon>
        <taxon>Yinpterochiroptera</taxon>
        <taxon>Pteropodoidea</taxon>
        <taxon>Pteropodidae</taxon>
        <taxon>Rousettinae</taxon>
        <taxon>Rousettus</taxon>
    </lineage>
</organism>
<accession>A0A7J8KAX7</accession>
<protein>
    <submittedName>
        <fullName evidence="1">Uncharacterized protein</fullName>
    </submittedName>
</protein>
<sequence length="128" mass="15184">MDRNNTTFIIMCLPLSWQIVLKPCFCAMTCLSLGLKSFQRHQDPSWKPILGYKFHSVLVSHSRYFIFLGKEIVLKNEHRPQDRAIQNPSQELFFWKRFLFSRGIEGCNLGLLCGKYWEEIMKPRKLSR</sequence>
<keyword evidence="2" id="KW-1185">Reference proteome</keyword>
<evidence type="ECO:0000313" key="2">
    <source>
        <dbReference type="Proteomes" id="UP000593571"/>
    </source>
</evidence>
<dbReference type="AlphaFoldDB" id="A0A7J8KAX7"/>
<dbReference type="Proteomes" id="UP000593571">
    <property type="component" value="Unassembled WGS sequence"/>
</dbReference>
<name>A0A7J8KAX7_ROUAE</name>
<proteinExistence type="predicted"/>
<evidence type="ECO:0000313" key="1">
    <source>
        <dbReference type="EMBL" id="KAF6505988.1"/>
    </source>
</evidence>
<reference evidence="1 2" key="1">
    <citation type="journal article" date="2020" name="Nature">
        <title>Six reference-quality genomes reveal evolution of bat adaptations.</title>
        <authorList>
            <person name="Jebb D."/>
            <person name="Huang Z."/>
            <person name="Pippel M."/>
            <person name="Hughes G.M."/>
            <person name="Lavrichenko K."/>
            <person name="Devanna P."/>
            <person name="Winkler S."/>
            <person name="Jermiin L.S."/>
            <person name="Skirmuntt E.C."/>
            <person name="Katzourakis A."/>
            <person name="Burkitt-Gray L."/>
            <person name="Ray D.A."/>
            <person name="Sullivan K.A.M."/>
            <person name="Roscito J.G."/>
            <person name="Kirilenko B.M."/>
            <person name="Davalos L.M."/>
            <person name="Corthals A.P."/>
            <person name="Power M.L."/>
            <person name="Jones G."/>
            <person name="Ransome R.D."/>
            <person name="Dechmann D.K.N."/>
            <person name="Locatelli A.G."/>
            <person name="Puechmaille S.J."/>
            <person name="Fedrigo O."/>
            <person name="Jarvis E.D."/>
            <person name="Hiller M."/>
            <person name="Vernes S.C."/>
            <person name="Myers E.W."/>
            <person name="Teeling E.C."/>
        </authorList>
    </citation>
    <scope>NUCLEOTIDE SEQUENCE [LARGE SCALE GENOMIC DNA]</scope>
    <source>
        <strain evidence="1">MRouAeg1</strain>
        <tissue evidence="1">Muscle</tissue>
    </source>
</reference>